<accession>A0ABP1HJ44</accession>
<protein>
    <submittedName>
        <fullName evidence="1">Uncharacterized protein</fullName>
    </submittedName>
</protein>
<proteinExistence type="predicted"/>
<gene>
    <name evidence="1" type="ORF">HINF_LOCUS13317</name>
</gene>
<reference evidence="1 2" key="1">
    <citation type="submission" date="2024-07" db="EMBL/GenBank/DDBJ databases">
        <authorList>
            <person name="Akdeniz Z."/>
        </authorList>
    </citation>
    <scope>NUCLEOTIDE SEQUENCE [LARGE SCALE GENOMIC DNA]</scope>
</reference>
<organism evidence="1 2">
    <name type="scientific">Hexamita inflata</name>
    <dbReference type="NCBI Taxonomy" id="28002"/>
    <lineage>
        <taxon>Eukaryota</taxon>
        <taxon>Metamonada</taxon>
        <taxon>Diplomonadida</taxon>
        <taxon>Hexamitidae</taxon>
        <taxon>Hexamitinae</taxon>
        <taxon>Hexamita</taxon>
    </lineage>
</organism>
<comment type="caution">
    <text evidence="1">The sequence shown here is derived from an EMBL/GenBank/DDBJ whole genome shotgun (WGS) entry which is preliminary data.</text>
</comment>
<sequence>MRRKPYNKEQFLRAFAEVVSNHTKIPQSDLINDENQLRSLISQFTQFPWDQVAAIVGICNKWRVYHWYNETYSHAREELLKEDKELIRSELESAILSKQEIQGKMFQYTLKQKLSREYDRTTFSRYFNNIRRAVEKQYQQNLTIQYKFALKRRQNNTIFTQPQTTPENPQIHSRTQTDALNIQQESIYVQQQFEDEVQTEEHKMDDAFNDFARNLLKNKINSLLKTF</sequence>
<keyword evidence="2" id="KW-1185">Reference proteome</keyword>
<dbReference type="Proteomes" id="UP001642409">
    <property type="component" value="Unassembled WGS sequence"/>
</dbReference>
<evidence type="ECO:0000313" key="2">
    <source>
        <dbReference type="Proteomes" id="UP001642409"/>
    </source>
</evidence>
<evidence type="ECO:0000313" key="1">
    <source>
        <dbReference type="EMBL" id="CAL5993962.1"/>
    </source>
</evidence>
<dbReference type="EMBL" id="CAXDID020000031">
    <property type="protein sequence ID" value="CAL5993962.1"/>
    <property type="molecule type" value="Genomic_DNA"/>
</dbReference>
<name>A0ABP1HJ44_9EUKA</name>